<dbReference type="GO" id="GO:0016491">
    <property type="term" value="F:oxidoreductase activity"/>
    <property type="evidence" value="ECO:0007669"/>
    <property type="project" value="UniProtKB-KW"/>
</dbReference>
<keyword evidence="3" id="KW-0520">NAD</keyword>
<sequence length="250" mass="26158">MMKELNNRLSGRTAIVTAAAQGIGRAVAERLHFEGANVHASDLNGAAVADLSVAETVQLDATDPDAVESYFSKFDQIDVLVHAVGYVHQGTIEECTATDWQRSVDITLTSAFNVIGAAVPKMKENGGSIVTIGSVASSIKGFPKRAAYCAAKGGVIGLTKAVAADYIGNGIRCNSVCPGVVDSPSLRGRIDDLAKSMNSREEAYRFFIDRQPAGRFGTAEEIAAICAFLASDEGAFVNGQAINVDGGITI</sequence>
<comment type="caution">
    <text evidence="4">The sequence shown here is derived from an EMBL/GenBank/DDBJ whole genome shotgun (WGS) entry which is preliminary data.</text>
</comment>
<dbReference type="PANTHER" id="PTHR43477">
    <property type="entry name" value="DIHYDROANTICAPSIN 7-DEHYDROGENASE"/>
    <property type="match status" value="1"/>
</dbReference>
<comment type="similarity">
    <text evidence="1">Belongs to the short-chain dehydrogenases/reductases (SDR) family.</text>
</comment>
<dbReference type="PRINTS" id="PR00080">
    <property type="entry name" value="SDRFAMILY"/>
</dbReference>
<evidence type="ECO:0000256" key="1">
    <source>
        <dbReference type="ARBA" id="ARBA00006484"/>
    </source>
</evidence>
<dbReference type="PROSITE" id="PS00061">
    <property type="entry name" value="ADH_SHORT"/>
    <property type="match status" value="1"/>
</dbReference>
<evidence type="ECO:0000256" key="3">
    <source>
        <dbReference type="ARBA" id="ARBA00023027"/>
    </source>
</evidence>
<dbReference type="Pfam" id="PF13561">
    <property type="entry name" value="adh_short_C2"/>
    <property type="match status" value="1"/>
</dbReference>
<dbReference type="InterPro" id="IPR051122">
    <property type="entry name" value="SDR_DHRS6-like"/>
</dbReference>
<dbReference type="FunFam" id="3.40.50.720:FF:000084">
    <property type="entry name" value="Short-chain dehydrogenase reductase"/>
    <property type="match status" value="1"/>
</dbReference>
<keyword evidence="5" id="KW-1185">Reference proteome</keyword>
<proteinExistence type="inferred from homology"/>
<name>A0A9X3ZHX9_9HYPH</name>
<accession>A0A9X3ZHX9</accession>
<dbReference type="EMBL" id="JAPJZI010000001">
    <property type="protein sequence ID" value="MDA5399624.1"/>
    <property type="molecule type" value="Genomic_DNA"/>
</dbReference>
<keyword evidence="2" id="KW-0560">Oxidoreductase</keyword>
<dbReference type="AlphaFoldDB" id="A0A9X3ZHX9"/>
<dbReference type="PANTHER" id="PTHR43477:SF4">
    <property type="entry name" value="DEHYDROGENASE_REDUCTASE SDR FAMILY MEMBER 6"/>
    <property type="match status" value="1"/>
</dbReference>
<organism evidence="4 5">
    <name type="scientific">Hoeflea prorocentri</name>
    <dbReference type="NCBI Taxonomy" id="1922333"/>
    <lineage>
        <taxon>Bacteria</taxon>
        <taxon>Pseudomonadati</taxon>
        <taxon>Pseudomonadota</taxon>
        <taxon>Alphaproteobacteria</taxon>
        <taxon>Hyphomicrobiales</taxon>
        <taxon>Rhizobiaceae</taxon>
        <taxon>Hoeflea</taxon>
    </lineage>
</organism>
<reference evidence="4" key="1">
    <citation type="submission" date="2022-11" db="EMBL/GenBank/DDBJ databases">
        <title>Draft genome sequence of Hoeflea poritis E7-10 and Hoeflea prorocentri PM5-8, separated from scleractinian coral Porites lutea and marine dinoflagellate.</title>
        <authorList>
            <person name="Zhang G."/>
            <person name="Wei Q."/>
            <person name="Cai L."/>
        </authorList>
    </citation>
    <scope>NUCLEOTIDE SEQUENCE</scope>
    <source>
        <strain evidence="4">PM5-8</strain>
    </source>
</reference>
<dbReference type="Proteomes" id="UP001151234">
    <property type="component" value="Unassembled WGS sequence"/>
</dbReference>
<dbReference type="InterPro" id="IPR036291">
    <property type="entry name" value="NAD(P)-bd_dom_sf"/>
</dbReference>
<dbReference type="SUPFAM" id="SSF51735">
    <property type="entry name" value="NAD(P)-binding Rossmann-fold domains"/>
    <property type="match status" value="1"/>
</dbReference>
<gene>
    <name evidence="4" type="ORF">OQ273_13655</name>
</gene>
<evidence type="ECO:0000313" key="4">
    <source>
        <dbReference type="EMBL" id="MDA5399624.1"/>
    </source>
</evidence>
<dbReference type="PRINTS" id="PR00081">
    <property type="entry name" value="GDHRDH"/>
</dbReference>
<dbReference type="RefSeq" id="WP_267991050.1">
    <property type="nucleotide sequence ID" value="NZ_JAPJZI010000001.1"/>
</dbReference>
<dbReference type="InterPro" id="IPR020904">
    <property type="entry name" value="Sc_DH/Rdtase_CS"/>
</dbReference>
<evidence type="ECO:0000313" key="5">
    <source>
        <dbReference type="Proteomes" id="UP001151234"/>
    </source>
</evidence>
<protein>
    <submittedName>
        <fullName evidence="4">SDR family oxidoreductase</fullName>
    </submittedName>
</protein>
<dbReference type="Gene3D" id="3.40.50.720">
    <property type="entry name" value="NAD(P)-binding Rossmann-like Domain"/>
    <property type="match status" value="1"/>
</dbReference>
<dbReference type="InterPro" id="IPR002347">
    <property type="entry name" value="SDR_fam"/>
</dbReference>
<evidence type="ECO:0000256" key="2">
    <source>
        <dbReference type="ARBA" id="ARBA00023002"/>
    </source>
</evidence>